<evidence type="ECO:0000313" key="2">
    <source>
        <dbReference type="Proteomes" id="UP000515211"/>
    </source>
</evidence>
<dbReference type="AlphaFoldDB" id="A0A6P4CEP7"/>
<sequence length="135" mass="15535">MDKVFAKQIGRNIEVYIDDMVAKTKFGNNYLDDLAEIFGQLRKYNMWLNPEKCVFGVQGGKFLGFMLTSRDHPLHQVLQKPELAGRLVKWSVELSEFDIKYEGRTSIKSQVLADFIAEFSVPDTAEDYIEWSFGA</sequence>
<dbReference type="PROSITE" id="PS50878">
    <property type="entry name" value="RT_POL"/>
    <property type="match status" value="1"/>
</dbReference>
<name>A0A6P4CEP7_ARADU</name>
<dbReference type="InterPro" id="IPR000477">
    <property type="entry name" value="RT_dom"/>
</dbReference>
<dbReference type="Proteomes" id="UP000515211">
    <property type="component" value="Chromosome 3"/>
</dbReference>
<evidence type="ECO:0000313" key="3">
    <source>
        <dbReference type="RefSeq" id="XP_015949694.1"/>
    </source>
</evidence>
<gene>
    <name evidence="3" type="primary">LOC107474580</name>
</gene>
<dbReference type="InterPro" id="IPR043128">
    <property type="entry name" value="Rev_trsase/Diguanyl_cyclase"/>
</dbReference>
<dbReference type="GeneID" id="107474580"/>
<dbReference type="Gene3D" id="3.30.70.270">
    <property type="match status" value="1"/>
</dbReference>
<reference evidence="2" key="1">
    <citation type="journal article" date="2016" name="Nat. Genet.">
        <title>The genome sequences of Arachis duranensis and Arachis ipaensis, the diploid ancestors of cultivated peanut.</title>
        <authorList>
            <person name="Bertioli D.J."/>
            <person name="Cannon S.B."/>
            <person name="Froenicke L."/>
            <person name="Huang G."/>
            <person name="Farmer A.D."/>
            <person name="Cannon E.K."/>
            <person name="Liu X."/>
            <person name="Gao D."/>
            <person name="Clevenger J."/>
            <person name="Dash S."/>
            <person name="Ren L."/>
            <person name="Moretzsohn M.C."/>
            <person name="Shirasawa K."/>
            <person name="Huang W."/>
            <person name="Vidigal B."/>
            <person name="Abernathy B."/>
            <person name="Chu Y."/>
            <person name="Niederhuth C.E."/>
            <person name="Umale P."/>
            <person name="Araujo A.C."/>
            <person name="Kozik A."/>
            <person name="Kim K.D."/>
            <person name="Burow M.D."/>
            <person name="Varshney R.K."/>
            <person name="Wang X."/>
            <person name="Zhang X."/>
            <person name="Barkley N."/>
            <person name="Guimaraes P.M."/>
            <person name="Isobe S."/>
            <person name="Guo B."/>
            <person name="Liao B."/>
            <person name="Stalker H.T."/>
            <person name="Schmitz R.J."/>
            <person name="Scheffler B.E."/>
            <person name="Leal-Bertioli S.C."/>
            <person name="Xun X."/>
            <person name="Jackson S.A."/>
            <person name="Michelmore R."/>
            <person name="Ozias-Akins P."/>
        </authorList>
    </citation>
    <scope>NUCLEOTIDE SEQUENCE [LARGE SCALE GENOMIC DNA]</scope>
    <source>
        <strain evidence="2">cv. V14167</strain>
    </source>
</reference>
<reference evidence="3" key="2">
    <citation type="submission" date="2025-08" db="UniProtKB">
        <authorList>
            <consortium name="RefSeq"/>
        </authorList>
    </citation>
    <scope>IDENTIFICATION</scope>
    <source>
        <tissue evidence="3">Whole plant</tissue>
    </source>
</reference>
<accession>A0A6P4CEP7</accession>
<feature type="domain" description="Reverse transcriptase" evidence="1">
    <location>
        <begin position="1"/>
        <end position="67"/>
    </location>
</feature>
<dbReference type="SUPFAM" id="SSF56672">
    <property type="entry name" value="DNA/RNA polymerases"/>
    <property type="match status" value="1"/>
</dbReference>
<dbReference type="PANTHER" id="PTHR48475:SF2">
    <property type="entry name" value="RIBONUCLEASE H"/>
    <property type="match status" value="1"/>
</dbReference>
<dbReference type="OrthoDB" id="101614at2759"/>
<dbReference type="InterPro" id="IPR043502">
    <property type="entry name" value="DNA/RNA_pol_sf"/>
</dbReference>
<dbReference type="KEGG" id="adu:107474580"/>
<dbReference type="Pfam" id="PF00078">
    <property type="entry name" value="RVT_1"/>
    <property type="match status" value="1"/>
</dbReference>
<dbReference type="PANTHER" id="PTHR48475">
    <property type="entry name" value="RIBONUCLEASE H"/>
    <property type="match status" value="1"/>
</dbReference>
<keyword evidence="2" id="KW-1185">Reference proteome</keyword>
<dbReference type="RefSeq" id="XP_015949694.1">
    <property type="nucleotide sequence ID" value="XM_016094208.1"/>
</dbReference>
<protein>
    <submittedName>
        <fullName evidence="3">Uncharacterized protein LOC107474580</fullName>
    </submittedName>
</protein>
<proteinExistence type="predicted"/>
<organism evidence="2 3">
    <name type="scientific">Arachis duranensis</name>
    <name type="common">Wild peanut</name>
    <dbReference type="NCBI Taxonomy" id="130453"/>
    <lineage>
        <taxon>Eukaryota</taxon>
        <taxon>Viridiplantae</taxon>
        <taxon>Streptophyta</taxon>
        <taxon>Embryophyta</taxon>
        <taxon>Tracheophyta</taxon>
        <taxon>Spermatophyta</taxon>
        <taxon>Magnoliopsida</taxon>
        <taxon>eudicotyledons</taxon>
        <taxon>Gunneridae</taxon>
        <taxon>Pentapetalae</taxon>
        <taxon>rosids</taxon>
        <taxon>fabids</taxon>
        <taxon>Fabales</taxon>
        <taxon>Fabaceae</taxon>
        <taxon>Papilionoideae</taxon>
        <taxon>50 kb inversion clade</taxon>
        <taxon>dalbergioids sensu lato</taxon>
        <taxon>Dalbergieae</taxon>
        <taxon>Pterocarpus clade</taxon>
        <taxon>Arachis</taxon>
    </lineage>
</organism>
<evidence type="ECO:0000259" key="1">
    <source>
        <dbReference type="PROSITE" id="PS50878"/>
    </source>
</evidence>